<dbReference type="SUPFAM" id="SSF52016">
    <property type="entry name" value="LeuD/IlvD-like"/>
    <property type="match status" value="1"/>
</dbReference>
<evidence type="ECO:0000256" key="2">
    <source>
        <dbReference type="ARBA" id="ARBA00023239"/>
    </source>
</evidence>
<dbReference type="EMBL" id="BART01026425">
    <property type="protein sequence ID" value="GAG96759.1"/>
    <property type="molecule type" value="Genomic_DNA"/>
</dbReference>
<protein>
    <recommendedName>
        <fullName evidence="4">Aconitase A/isopropylmalate dehydratase small subunit swivel domain-containing protein</fullName>
    </recommendedName>
</protein>
<keyword evidence="3" id="KW-0472">Membrane</keyword>
<dbReference type="PANTHER" id="PTHR43345">
    <property type="entry name" value="3-ISOPROPYLMALATE DEHYDRATASE SMALL SUBUNIT 2-RELATED-RELATED"/>
    <property type="match status" value="1"/>
</dbReference>
<comment type="similarity">
    <text evidence="1">Belongs to the LeuD family. LeuD type 2 subfamily.</text>
</comment>
<name>X1BLF4_9ZZZZ</name>
<comment type="caution">
    <text evidence="5">The sequence shown here is derived from an EMBL/GenBank/DDBJ whole genome shotgun (WGS) entry which is preliminary data.</text>
</comment>
<gene>
    <name evidence="5" type="ORF">S01H4_47144</name>
</gene>
<evidence type="ECO:0000256" key="3">
    <source>
        <dbReference type="SAM" id="Phobius"/>
    </source>
</evidence>
<evidence type="ECO:0000259" key="4">
    <source>
        <dbReference type="Pfam" id="PF00694"/>
    </source>
</evidence>
<dbReference type="Pfam" id="PF00694">
    <property type="entry name" value="Aconitase_C"/>
    <property type="match status" value="1"/>
</dbReference>
<proteinExistence type="inferred from homology"/>
<evidence type="ECO:0000313" key="5">
    <source>
        <dbReference type="EMBL" id="GAG96759.1"/>
    </source>
</evidence>
<organism evidence="5">
    <name type="scientific">marine sediment metagenome</name>
    <dbReference type="NCBI Taxonomy" id="412755"/>
    <lineage>
        <taxon>unclassified sequences</taxon>
        <taxon>metagenomes</taxon>
        <taxon>ecological metagenomes</taxon>
    </lineage>
</organism>
<reference evidence="5" key="1">
    <citation type="journal article" date="2014" name="Front. Microbiol.">
        <title>High frequency of phylogenetically diverse reductive dehalogenase-homologous genes in deep subseafloor sedimentary metagenomes.</title>
        <authorList>
            <person name="Kawai M."/>
            <person name="Futagami T."/>
            <person name="Toyoda A."/>
            <person name="Takaki Y."/>
            <person name="Nishi S."/>
            <person name="Hori S."/>
            <person name="Arai W."/>
            <person name="Tsubouchi T."/>
            <person name="Morono Y."/>
            <person name="Uchiyama I."/>
            <person name="Ito T."/>
            <person name="Fujiyama A."/>
            <person name="Inagaki F."/>
            <person name="Takami H."/>
        </authorList>
    </citation>
    <scope>NUCLEOTIDE SEQUENCE</scope>
    <source>
        <strain evidence="5">Expedition CK06-06</strain>
    </source>
</reference>
<dbReference type="InterPro" id="IPR000573">
    <property type="entry name" value="AconitaseA/IPMdHydase_ssu_swvl"/>
</dbReference>
<dbReference type="InterPro" id="IPR050075">
    <property type="entry name" value="LeuD"/>
</dbReference>
<sequence length="137" mass="14658">MIIKGKVYKFGDDINTDDIIPARYLNTSDPESLARHCMEDARPGFAGLVEPGSIIAAGKNFGCGSSREHALLAIKAAGIACIIAASFARIFFRNSINIGLPIIECPDLVDKITEGDRISIDLDRGRVVCPSGEVLPV</sequence>
<dbReference type="AlphaFoldDB" id="X1BLF4"/>
<keyword evidence="3" id="KW-1133">Transmembrane helix</keyword>
<dbReference type="NCBIfam" id="TIGR02087">
    <property type="entry name" value="LEUD_arch"/>
    <property type="match status" value="1"/>
</dbReference>
<evidence type="ECO:0000256" key="1">
    <source>
        <dbReference type="ARBA" id="ARBA00009869"/>
    </source>
</evidence>
<keyword evidence="3" id="KW-0812">Transmembrane</keyword>
<keyword evidence="2" id="KW-0456">Lyase</keyword>
<feature type="domain" description="Aconitase A/isopropylmalate dehydratase small subunit swivel" evidence="4">
    <location>
        <begin position="54"/>
        <end position="101"/>
    </location>
</feature>
<dbReference type="InterPro" id="IPR011827">
    <property type="entry name" value="LeuD_type2/HacB/DmdB"/>
</dbReference>
<dbReference type="GO" id="GO:0016836">
    <property type="term" value="F:hydro-lyase activity"/>
    <property type="evidence" value="ECO:0007669"/>
    <property type="project" value="InterPro"/>
</dbReference>
<dbReference type="PANTHER" id="PTHR43345:SF2">
    <property type="entry name" value="3-ISOPROPYLMALATE DEHYDRATASE SMALL SUBUNIT 1"/>
    <property type="match status" value="1"/>
</dbReference>
<dbReference type="Gene3D" id="3.20.19.10">
    <property type="entry name" value="Aconitase, domain 4"/>
    <property type="match status" value="1"/>
</dbReference>
<dbReference type="InterPro" id="IPR015928">
    <property type="entry name" value="Aconitase/3IPM_dehydase_swvl"/>
</dbReference>
<feature type="non-terminal residue" evidence="5">
    <location>
        <position position="137"/>
    </location>
</feature>
<accession>X1BLF4</accession>
<feature type="transmembrane region" description="Helical" evidence="3">
    <location>
        <begin position="70"/>
        <end position="92"/>
    </location>
</feature>